<keyword evidence="6 11" id="KW-0375">Hydrogen ion transport</keyword>
<keyword evidence="3 11" id="KW-0813">Transport</keyword>
<dbReference type="PROSITE" id="PS00449">
    <property type="entry name" value="ATPASE_A"/>
    <property type="match status" value="1"/>
</dbReference>
<dbReference type="Pfam" id="PF00119">
    <property type="entry name" value="ATP-synt_A"/>
    <property type="match status" value="1"/>
</dbReference>
<dbReference type="InterPro" id="IPR000568">
    <property type="entry name" value="ATP_synth_F0_asu"/>
</dbReference>
<reference evidence="13 14" key="1">
    <citation type="submission" date="2016-10" db="EMBL/GenBank/DDBJ databases">
        <authorList>
            <person name="de Groot N.N."/>
        </authorList>
    </citation>
    <scope>NUCLEOTIDE SEQUENCE [LARGE SCALE GENOMIC DNA]</scope>
    <source>
        <strain evidence="13 14">DSM 16859</strain>
    </source>
</reference>
<feature type="transmembrane region" description="Helical" evidence="11">
    <location>
        <begin position="224"/>
        <end position="245"/>
    </location>
</feature>
<dbReference type="InterPro" id="IPR045083">
    <property type="entry name" value="ATP_synth_F0_asu_bact/mt"/>
</dbReference>
<dbReference type="SUPFAM" id="SSF81336">
    <property type="entry name" value="F1F0 ATP synthase subunit A"/>
    <property type="match status" value="1"/>
</dbReference>
<keyword evidence="4 11" id="KW-0138">CF(0)</keyword>
<keyword evidence="7 11" id="KW-1133">Transmembrane helix</keyword>
<evidence type="ECO:0000256" key="11">
    <source>
        <dbReference type="HAMAP-Rule" id="MF_01393"/>
    </source>
</evidence>
<dbReference type="GO" id="GO:0045259">
    <property type="term" value="C:proton-transporting ATP synthase complex"/>
    <property type="evidence" value="ECO:0007669"/>
    <property type="project" value="UniProtKB-KW"/>
</dbReference>
<feature type="transmembrane region" description="Helical" evidence="11">
    <location>
        <begin position="160"/>
        <end position="179"/>
    </location>
</feature>
<dbReference type="InterPro" id="IPR035908">
    <property type="entry name" value="F0_ATP_A_sf"/>
</dbReference>
<evidence type="ECO:0000256" key="1">
    <source>
        <dbReference type="ARBA" id="ARBA00004141"/>
    </source>
</evidence>
<dbReference type="Proteomes" id="UP000198815">
    <property type="component" value="Unassembled WGS sequence"/>
</dbReference>
<dbReference type="PANTHER" id="PTHR11410:SF0">
    <property type="entry name" value="ATP SYNTHASE SUBUNIT A"/>
    <property type="match status" value="1"/>
</dbReference>
<evidence type="ECO:0000313" key="14">
    <source>
        <dbReference type="Proteomes" id="UP000198815"/>
    </source>
</evidence>
<evidence type="ECO:0000256" key="3">
    <source>
        <dbReference type="ARBA" id="ARBA00022448"/>
    </source>
</evidence>
<evidence type="ECO:0000256" key="8">
    <source>
        <dbReference type="ARBA" id="ARBA00023065"/>
    </source>
</evidence>
<feature type="transmembrane region" description="Helical" evidence="11">
    <location>
        <begin position="186"/>
        <end position="204"/>
    </location>
</feature>
<dbReference type="NCBIfam" id="TIGR01131">
    <property type="entry name" value="ATP_synt_6_or_A"/>
    <property type="match status" value="1"/>
</dbReference>
<comment type="function">
    <text evidence="11 12">Key component of the proton channel; it plays a direct role in the translocation of protons across the membrane.</text>
</comment>
<evidence type="ECO:0000256" key="5">
    <source>
        <dbReference type="ARBA" id="ARBA00022692"/>
    </source>
</evidence>
<feature type="transmembrane region" description="Helical" evidence="11">
    <location>
        <begin position="25"/>
        <end position="45"/>
    </location>
</feature>
<name>A0A1H9R230_9ACTN</name>
<keyword evidence="10 11" id="KW-0066">ATP synthesis</keyword>
<keyword evidence="8 11" id="KW-0406">Ion transport</keyword>
<dbReference type="Gene3D" id="1.20.120.220">
    <property type="entry name" value="ATP synthase, F0 complex, subunit A"/>
    <property type="match status" value="1"/>
</dbReference>
<dbReference type="STRING" id="64702.SAMN05443377_10550"/>
<dbReference type="PANTHER" id="PTHR11410">
    <property type="entry name" value="ATP SYNTHASE SUBUNIT A"/>
    <property type="match status" value="1"/>
</dbReference>
<evidence type="ECO:0000256" key="10">
    <source>
        <dbReference type="ARBA" id="ARBA00023310"/>
    </source>
</evidence>
<evidence type="ECO:0000256" key="2">
    <source>
        <dbReference type="ARBA" id="ARBA00006810"/>
    </source>
</evidence>
<dbReference type="AlphaFoldDB" id="A0A1H9R230"/>
<gene>
    <name evidence="11" type="primary">atpB</name>
    <name evidence="13" type="ORF">SAMN05443377_10550</name>
</gene>
<dbReference type="EMBL" id="FOGZ01000005">
    <property type="protein sequence ID" value="SER66043.1"/>
    <property type="molecule type" value="Genomic_DNA"/>
</dbReference>
<dbReference type="PRINTS" id="PR00123">
    <property type="entry name" value="ATPASEA"/>
</dbReference>
<evidence type="ECO:0000256" key="4">
    <source>
        <dbReference type="ARBA" id="ARBA00022547"/>
    </source>
</evidence>
<evidence type="ECO:0000256" key="6">
    <source>
        <dbReference type="ARBA" id="ARBA00022781"/>
    </source>
</evidence>
<accession>A0A1H9R230</accession>
<evidence type="ECO:0000313" key="13">
    <source>
        <dbReference type="EMBL" id="SER66043.1"/>
    </source>
</evidence>
<keyword evidence="9 11" id="KW-0472">Membrane</keyword>
<dbReference type="CDD" id="cd00310">
    <property type="entry name" value="ATP-synt_Fo_a_6"/>
    <property type="match status" value="1"/>
</dbReference>
<keyword evidence="11" id="KW-1003">Cell membrane</keyword>
<evidence type="ECO:0000256" key="7">
    <source>
        <dbReference type="ARBA" id="ARBA00022989"/>
    </source>
</evidence>
<dbReference type="GO" id="GO:0046933">
    <property type="term" value="F:proton-transporting ATP synthase activity, rotational mechanism"/>
    <property type="evidence" value="ECO:0007669"/>
    <property type="project" value="UniProtKB-UniRule"/>
</dbReference>
<feature type="transmembrane region" description="Helical" evidence="11">
    <location>
        <begin position="75"/>
        <end position="92"/>
    </location>
</feature>
<comment type="subcellular location">
    <subcellularLocation>
        <location evidence="11 12">Cell membrane</location>
        <topology evidence="11 12">Multi-pass membrane protein</topology>
    </subcellularLocation>
    <subcellularLocation>
        <location evidence="1">Membrane</location>
        <topology evidence="1">Multi-pass membrane protein</topology>
    </subcellularLocation>
</comment>
<dbReference type="InterPro" id="IPR023011">
    <property type="entry name" value="ATP_synth_F0_asu_AS"/>
</dbReference>
<proteinExistence type="inferred from homology"/>
<dbReference type="HAMAP" id="MF_01393">
    <property type="entry name" value="ATP_synth_a_bact"/>
    <property type="match status" value="1"/>
</dbReference>
<comment type="similarity">
    <text evidence="2 11 12">Belongs to the ATPase A chain family.</text>
</comment>
<sequence length="299" mass="33230">MSGTHEVVTQADESAVKPKRRASPVLIVLGMLVAWFVITRLTVLVSGTTTHWDSPSANDFIFPGWFGTSWFNKPMFLALLGACGVLVFWLLASRNLKLVPGRGQFFAEYIYNFVRGIGRDMIGPGYNRFMPYLLTLFSFVLVSNWFGETFLFMFPTFSRVSYSYAAALLTFAVYVGSGLRRHGLRYFKVASVPSGVPVWLYPIIVPLEFLSSFITRPVTLSVRLFANMFAGHMSIMVFVGGGAALLTWAGNVFYNVTGVVSMLFGLLMLLLELFIGYLQAYIFTILAAQYIGSSVGEAH</sequence>
<keyword evidence="5 11" id="KW-0812">Transmembrane</keyword>
<evidence type="ECO:0000256" key="12">
    <source>
        <dbReference type="RuleBase" id="RU000483"/>
    </source>
</evidence>
<organism evidence="13 14">
    <name type="scientific">Propionibacterium cyclohexanicum</name>
    <dbReference type="NCBI Taxonomy" id="64702"/>
    <lineage>
        <taxon>Bacteria</taxon>
        <taxon>Bacillati</taxon>
        <taxon>Actinomycetota</taxon>
        <taxon>Actinomycetes</taxon>
        <taxon>Propionibacteriales</taxon>
        <taxon>Propionibacteriaceae</taxon>
        <taxon>Propionibacterium</taxon>
    </lineage>
</organism>
<keyword evidence="14" id="KW-1185">Reference proteome</keyword>
<dbReference type="GO" id="GO:0005886">
    <property type="term" value="C:plasma membrane"/>
    <property type="evidence" value="ECO:0007669"/>
    <property type="project" value="UniProtKB-SubCell"/>
</dbReference>
<protein>
    <recommendedName>
        <fullName evidence="11 12">ATP synthase subunit a</fullName>
    </recommendedName>
    <alternativeName>
        <fullName evidence="11">ATP synthase F0 sector subunit a</fullName>
    </alternativeName>
    <alternativeName>
        <fullName evidence="11">F-ATPase subunit 6</fullName>
    </alternativeName>
</protein>
<feature type="transmembrane region" description="Helical" evidence="11">
    <location>
        <begin position="129"/>
        <end position="154"/>
    </location>
</feature>
<evidence type="ECO:0000256" key="9">
    <source>
        <dbReference type="ARBA" id="ARBA00023136"/>
    </source>
</evidence>